<dbReference type="SUPFAM" id="SSF53474">
    <property type="entry name" value="alpha/beta-Hydrolases"/>
    <property type="match status" value="1"/>
</dbReference>
<dbReference type="PANTHER" id="PTHR48081">
    <property type="entry name" value="AB HYDROLASE SUPERFAMILY PROTEIN C4A8.06C"/>
    <property type="match status" value="1"/>
</dbReference>
<protein>
    <submittedName>
        <fullName evidence="3">Alpha/beta hydrolase</fullName>
    </submittedName>
</protein>
<keyword evidence="4" id="KW-1185">Reference proteome</keyword>
<comment type="caution">
    <text evidence="3">The sequence shown here is derived from an EMBL/GenBank/DDBJ whole genome shotgun (WGS) entry which is preliminary data.</text>
</comment>
<name>A0A554RUT0_9ACTN</name>
<dbReference type="InterPro" id="IPR050300">
    <property type="entry name" value="GDXG_lipolytic_enzyme"/>
</dbReference>
<evidence type="ECO:0000256" key="1">
    <source>
        <dbReference type="ARBA" id="ARBA00022801"/>
    </source>
</evidence>
<dbReference type="OrthoDB" id="3181909at2"/>
<gene>
    <name evidence="3" type="ORF">FNM00_15600</name>
</gene>
<sequence length="318" mass="34263">MPWRLRVLGAVLNRAAEPVEEVTDHAAARARRRKLWASPAGAAVFGRADSRVTVEDLDIALPGRTLRARVYRPSGVGDGPRPVVVNYHGGGWVQGEPEQSEWFASRVAARTGVVVISPSYRLAPEHPYPAAVDDAWEALCWIVEHAERLGVDAGRVAVMGDSAGGNLAAVTAMTARDKGGPEVGAQILIYPAVEMYEKYASEIAMPDAPVLTSANMRAFVRLYLQDAYGTDDQQASPLRAGSHEALPPAFILTASADPLLDNGVHYRDALRRAGVQVRYREYDAAIHGFVSLPGLMRGPAHAALDDVTEYLAEHLVVG</sequence>
<proteinExistence type="predicted"/>
<reference evidence="3 4" key="1">
    <citation type="submission" date="2019-07" db="EMBL/GenBank/DDBJ databases">
        <authorList>
            <person name="Zhao L.H."/>
        </authorList>
    </citation>
    <scope>NUCLEOTIDE SEQUENCE [LARGE SCALE GENOMIC DNA]</scope>
    <source>
        <strain evidence="3 4">Co35</strain>
    </source>
</reference>
<dbReference type="Pfam" id="PF07859">
    <property type="entry name" value="Abhydrolase_3"/>
    <property type="match status" value="1"/>
</dbReference>
<evidence type="ECO:0000259" key="2">
    <source>
        <dbReference type="Pfam" id="PF07859"/>
    </source>
</evidence>
<dbReference type="InterPro" id="IPR029058">
    <property type="entry name" value="AB_hydrolase_fold"/>
</dbReference>
<feature type="domain" description="Alpha/beta hydrolase fold-3" evidence="2">
    <location>
        <begin position="84"/>
        <end position="290"/>
    </location>
</feature>
<dbReference type="EMBL" id="VLNT01000017">
    <property type="protein sequence ID" value="TSD57858.1"/>
    <property type="molecule type" value="Genomic_DNA"/>
</dbReference>
<dbReference type="GO" id="GO:0016787">
    <property type="term" value="F:hydrolase activity"/>
    <property type="evidence" value="ECO:0007669"/>
    <property type="project" value="UniProtKB-KW"/>
</dbReference>
<evidence type="ECO:0000313" key="3">
    <source>
        <dbReference type="EMBL" id="TSD57858.1"/>
    </source>
</evidence>
<dbReference type="InterPro" id="IPR013094">
    <property type="entry name" value="AB_hydrolase_3"/>
</dbReference>
<accession>A0A554RUT0</accession>
<dbReference type="Gene3D" id="3.40.50.1820">
    <property type="entry name" value="alpha/beta hydrolase"/>
    <property type="match status" value="1"/>
</dbReference>
<dbReference type="Proteomes" id="UP000316988">
    <property type="component" value="Unassembled WGS sequence"/>
</dbReference>
<dbReference type="PANTHER" id="PTHR48081:SF8">
    <property type="entry name" value="ALPHA_BETA HYDROLASE FOLD-3 DOMAIN-CONTAINING PROTEIN-RELATED"/>
    <property type="match status" value="1"/>
</dbReference>
<keyword evidence="1 3" id="KW-0378">Hydrolase</keyword>
<dbReference type="AlphaFoldDB" id="A0A554RUT0"/>
<organism evidence="3 4">
    <name type="scientific">Aeromicrobium piscarium</name>
    <dbReference type="NCBI Taxonomy" id="2590901"/>
    <lineage>
        <taxon>Bacteria</taxon>
        <taxon>Bacillati</taxon>
        <taxon>Actinomycetota</taxon>
        <taxon>Actinomycetes</taxon>
        <taxon>Propionibacteriales</taxon>
        <taxon>Nocardioidaceae</taxon>
        <taxon>Aeromicrobium</taxon>
    </lineage>
</organism>
<evidence type="ECO:0000313" key="4">
    <source>
        <dbReference type="Proteomes" id="UP000316988"/>
    </source>
</evidence>